<dbReference type="OMA" id="SHITRYV"/>
<evidence type="ECO:0000256" key="1">
    <source>
        <dbReference type="SAM" id="MobiDB-lite"/>
    </source>
</evidence>
<sequence>MKTLPSTCSQHPGRQPASRLGRTCLSLSLASPIPSGPNPRPSRPPPETSRHLTSNPPGPRAPPPDFKSSTHRRLTPEPCRTHFDRAPEWTTAEALALVTAVDDDGWARSVSAFQKWAIVTENIAISEARGSPSRRRGREAGECRQKWEALVAEYGAVPRREAQTDGRYWRMGAASRRKTGLPAEFEAEVYGIMDALIRVDEALPGGSRVDAAVEEEEENNAVEEADDDGSEEEMQVDHGNVNASDDLVCRISHITRYVEGKGYAKTVRGM</sequence>
<dbReference type="Proteomes" id="UP000019116">
    <property type="component" value="Chromosome 6D"/>
</dbReference>
<dbReference type="Gramene" id="TraesWEE_scaffold_020329_01G000100.1">
    <property type="protein sequence ID" value="TraesWEE_scaffold_020329_01G000100.1"/>
    <property type="gene ID" value="TraesWEE_scaffold_020329_01G000100"/>
</dbReference>
<feature type="compositionally biased region" description="Acidic residues" evidence="1">
    <location>
        <begin position="212"/>
        <end position="234"/>
    </location>
</feature>
<feature type="compositionally biased region" description="Pro residues" evidence="1">
    <location>
        <begin position="56"/>
        <end position="65"/>
    </location>
</feature>
<dbReference type="Gramene" id="TraesCLE_scaffold_037173_01G000100.1">
    <property type="protein sequence ID" value="TraesCLE_scaffold_037173_01G000100.1"/>
    <property type="gene ID" value="TraesCLE_scaffold_037173_01G000100"/>
</dbReference>
<name>A0A3B6QE13_WHEAT</name>
<keyword evidence="4" id="KW-1185">Reference proteome</keyword>
<dbReference type="Gramene" id="TraesCS6D03G0426000.2">
    <property type="protein sequence ID" value="TraesCS6D03G0426000.2.CDS"/>
    <property type="gene ID" value="TraesCS6D03G0426000"/>
</dbReference>
<proteinExistence type="predicted"/>
<feature type="domain" description="Myb-like" evidence="2">
    <location>
        <begin position="89"/>
        <end position="151"/>
    </location>
</feature>
<dbReference type="Gramene" id="TraesCAD_scaffold_009001_01G000100.1">
    <property type="protein sequence ID" value="TraesCAD_scaffold_009001_01G000100.1"/>
    <property type="gene ID" value="TraesCAD_scaffold_009001_01G000100"/>
</dbReference>
<accession>A0A3B6QE13</accession>
<dbReference type="PROSITE" id="PS50090">
    <property type="entry name" value="MYB_LIKE"/>
    <property type="match status" value="1"/>
</dbReference>
<dbReference type="STRING" id="4565.A0A3B6QE13"/>
<evidence type="ECO:0000313" key="4">
    <source>
        <dbReference type="Proteomes" id="UP000019116"/>
    </source>
</evidence>
<organism evidence="3">
    <name type="scientific">Triticum aestivum</name>
    <name type="common">Wheat</name>
    <dbReference type="NCBI Taxonomy" id="4565"/>
    <lineage>
        <taxon>Eukaryota</taxon>
        <taxon>Viridiplantae</taxon>
        <taxon>Streptophyta</taxon>
        <taxon>Embryophyta</taxon>
        <taxon>Tracheophyta</taxon>
        <taxon>Spermatophyta</taxon>
        <taxon>Magnoliopsida</taxon>
        <taxon>Liliopsida</taxon>
        <taxon>Poales</taxon>
        <taxon>Poaceae</taxon>
        <taxon>BOP clade</taxon>
        <taxon>Pooideae</taxon>
        <taxon>Triticodae</taxon>
        <taxon>Triticeae</taxon>
        <taxon>Triticinae</taxon>
        <taxon>Triticum</taxon>
    </lineage>
</organism>
<dbReference type="Gramene" id="TraesRN6D0100457200.2">
    <property type="protein sequence ID" value="TraesRN6D0100457200.2"/>
    <property type="gene ID" value="TraesRN6D0100457200"/>
</dbReference>
<dbReference type="Gramene" id="TraesROB_scaffold_005004_01G000100.1">
    <property type="protein sequence ID" value="TraesROB_scaffold_005004_01G000100.1"/>
    <property type="gene ID" value="TraesROB_scaffold_005004_01G000100"/>
</dbReference>
<dbReference type="EnsemblPlants" id="TraesCS6D02G180800.1">
    <property type="protein sequence ID" value="TraesCS6D02G180800.1"/>
    <property type="gene ID" value="TraesCS6D02G180800"/>
</dbReference>
<dbReference type="PANTHER" id="PTHR33492:SF4">
    <property type="entry name" value="OS02G0174300 PROTEIN"/>
    <property type="match status" value="1"/>
</dbReference>
<dbReference type="InterPro" id="IPR001005">
    <property type="entry name" value="SANT/Myb"/>
</dbReference>
<evidence type="ECO:0000259" key="2">
    <source>
        <dbReference type="PROSITE" id="PS50090"/>
    </source>
</evidence>
<protein>
    <recommendedName>
        <fullName evidence="2">Myb-like domain-containing protein</fullName>
    </recommendedName>
</protein>
<feature type="region of interest" description="Disordered" evidence="1">
    <location>
        <begin position="1"/>
        <end position="82"/>
    </location>
</feature>
<dbReference type="AlphaFoldDB" id="A0A3B6QE13"/>
<dbReference type="Gramene" id="TraesCS6D02G180800.1">
    <property type="protein sequence ID" value="TraesCS6D02G180800.1"/>
    <property type="gene ID" value="TraesCS6D02G180800"/>
</dbReference>
<dbReference type="OrthoDB" id="1927263at2759"/>
<dbReference type="PANTHER" id="PTHR33492">
    <property type="entry name" value="OSJNBA0043A12.37 PROTEIN-RELATED"/>
    <property type="match status" value="1"/>
</dbReference>
<feature type="compositionally biased region" description="Polar residues" evidence="1">
    <location>
        <begin position="1"/>
        <end position="12"/>
    </location>
</feature>
<evidence type="ECO:0000313" key="3">
    <source>
        <dbReference type="EnsemblPlants" id="TraesCS6D02G180800.1"/>
    </source>
</evidence>
<feature type="region of interest" description="Disordered" evidence="1">
    <location>
        <begin position="210"/>
        <end position="236"/>
    </location>
</feature>
<reference evidence="3" key="1">
    <citation type="submission" date="2018-08" db="EMBL/GenBank/DDBJ databases">
        <authorList>
            <person name="Rossello M."/>
        </authorList>
    </citation>
    <scope>NUCLEOTIDE SEQUENCE [LARGE SCALE GENOMIC DNA]</scope>
    <source>
        <strain evidence="3">cv. Chinese Spring</strain>
    </source>
</reference>
<reference evidence="3" key="2">
    <citation type="submission" date="2018-10" db="UniProtKB">
        <authorList>
            <consortium name="EnsemblPlants"/>
        </authorList>
    </citation>
    <scope>IDENTIFICATION</scope>
</reference>
<feature type="compositionally biased region" description="Pro residues" evidence="1">
    <location>
        <begin position="34"/>
        <end position="47"/>
    </location>
</feature>
<gene>
    <name evidence="3" type="primary">LOC123144512</name>
</gene>